<dbReference type="AlphaFoldDB" id="A0A250FVP7"/>
<proteinExistence type="predicted"/>
<protein>
    <submittedName>
        <fullName evidence="1">Uncharacterized protein</fullName>
    </submittedName>
</protein>
<sequence length="88" mass="10082">MNIKEINPNAVVVTTSYVTQNQCPIVSVFYDEDGDLQVFSQEGADMEKVQLITFQQIITIDPSLLTIGNLNKGEQFYRDSPKEQWRKI</sequence>
<dbReference type="Proteomes" id="UP000217348">
    <property type="component" value="Chromosome"/>
</dbReference>
<dbReference type="RefSeq" id="WP_095895690.1">
    <property type="nucleotide sequence ID" value="NZ_CP022387.1"/>
</dbReference>
<dbReference type="KEGG" id="csto:CGC58_05630"/>
<evidence type="ECO:0000313" key="1">
    <source>
        <dbReference type="EMBL" id="ATA89249.1"/>
    </source>
</evidence>
<organism evidence="1 2">
    <name type="scientific">Capnocytophaga stomatis</name>
    <dbReference type="NCBI Taxonomy" id="1848904"/>
    <lineage>
        <taxon>Bacteria</taxon>
        <taxon>Pseudomonadati</taxon>
        <taxon>Bacteroidota</taxon>
        <taxon>Flavobacteriia</taxon>
        <taxon>Flavobacteriales</taxon>
        <taxon>Flavobacteriaceae</taxon>
        <taxon>Capnocytophaga</taxon>
    </lineage>
</organism>
<evidence type="ECO:0000313" key="2">
    <source>
        <dbReference type="Proteomes" id="UP000217348"/>
    </source>
</evidence>
<gene>
    <name evidence="1" type="ORF">CGC58_05630</name>
</gene>
<accession>A0A250FVP7</accession>
<dbReference type="OrthoDB" id="9793188at2"/>
<dbReference type="EMBL" id="CP022387">
    <property type="protein sequence ID" value="ATA89249.1"/>
    <property type="molecule type" value="Genomic_DNA"/>
</dbReference>
<name>A0A250FVP7_9FLAO</name>
<reference evidence="2" key="1">
    <citation type="submission" date="2017-06" db="EMBL/GenBank/DDBJ databases">
        <title>Capnocytophaga spp. assemblies.</title>
        <authorList>
            <person name="Gulvik C.A."/>
        </authorList>
    </citation>
    <scope>NUCLEOTIDE SEQUENCE [LARGE SCALE GENOMIC DNA]</scope>
    <source>
        <strain evidence="2">H2177</strain>
    </source>
</reference>